<dbReference type="RefSeq" id="WP_344738286.1">
    <property type="nucleotide sequence ID" value="NZ_BAABAY010000001.1"/>
</dbReference>
<protein>
    <submittedName>
        <fullName evidence="2">Uncharacterized protein</fullName>
    </submittedName>
</protein>
<dbReference type="PROSITE" id="PS51257">
    <property type="entry name" value="PROKAR_LIPOPROTEIN"/>
    <property type="match status" value="1"/>
</dbReference>
<gene>
    <name evidence="2" type="ORF">V8G58_11675</name>
</gene>
<comment type="caution">
    <text evidence="2">The sequence shown here is derived from an EMBL/GenBank/DDBJ whole genome shotgun (WGS) entry which is preliminary data.</text>
</comment>
<dbReference type="Proteomes" id="UP001610100">
    <property type="component" value="Unassembled WGS sequence"/>
</dbReference>
<sequence>MKKLIIMSFLILGTMLALSCSNQDILTEAPPDENNLGDVNHSVNGETLQAELNFLEIKTIAYNRFTVALSRGYDTDLTGYVPNMGHHFANMDLVDGIFDLDKPETLLYVPDTEGNMQFVGVEYLILREALEDPNTPPEGFTGSEDDWEIVGPFWTLHVWIALDNPDGIFAHENPNVPAESPAG</sequence>
<dbReference type="EMBL" id="JBAWKB010000003">
    <property type="protein sequence ID" value="MFH6772594.1"/>
    <property type="molecule type" value="Genomic_DNA"/>
</dbReference>
<keyword evidence="1" id="KW-0732">Signal</keyword>
<evidence type="ECO:0000313" key="2">
    <source>
        <dbReference type="EMBL" id="MFH6772594.1"/>
    </source>
</evidence>
<evidence type="ECO:0000256" key="1">
    <source>
        <dbReference type="SAM" id="SignalP"/>
    </source>
</evidence>
<evidence type="ECO:0000313" key="3">
    <source>
        <dbReference type="Proteomes" id="UP001610100"/>
    </source>
</evidence>
<name>A0ABW7N0K7_9FLAO</name>
<keyword evidence="3" id="KW-1185">Reference proteome</keyword>
<organism evidence="2 3">
    <name type="scientific">Gaetbulibacter aestuarii</name>
    <dbReference type="NCBI Taxonomy" id="1502358"/>
    <lineage>
        <taxon>Bacteria</taxon>
        <taxon>Pseudomonadati</taxon>
        <taxon>Bacteroidota</taxon>
        <taxon>Flavobacteriia</taxon>
        <taxon>Flavobacteriales</taxon>
        <taxon>Flavobacteriaceae</taxon>
        <taxon>Gaetbulibacter</taxon>
    </lineage>
</organism>
<feature type="signal peptide" evidence="1">
    <location>
        <begin position="1"/>
        <end position="19"/>
    </location>
</feature>
<proteinExistence type="predicted"/>
<accession>A0ABW7N0K7</accession>
<feature type="chain" id="PRO_5046795192" evidence="1">
    <location>
        <begin position="20"/>
        <end position="183"/>
    </location>
</feature>
<reference evidence="2 3" key="1">
    <citation type="submission" date="2024-02" db="EMBL/GenBank/DDBJ databases">
        <title>A Gaetbulibacter species isolated from tidal flats and genomic insights of their niches.</title>
        <authorList>
            <person name="Ye Y."/>
        </authorList>
    </citation>
    <scope>NUCLEOTIDE SEQUENCE [LARGE SCALE GENOMIC DNA]</scope>
    <source>
        <strain evidence="2 3">KYW382</strain>
    </source>
</reference>